<keyword evidence="3 6" id="KW-0808">Transferase</keyword>
<evidence type="ECO:0000256" key="2">
    <source>
        <dbReference type="ARBA" id="ARBA00012415"/>
    </source>
</evidence>
<evidence type="ECO:0000256" key="5">
    <source>
        <dbReference type="ARBA" id="ARBA00048128"/>
    </source>
</evidence>
<organism evidence="8 9">
    <name type="scientific">Leptotrichia wadei (strain F0279)</name>
    <dbReference type="NCBI Taxonomy" id="888055"/>
    <lineage>
        <taxon>Bacteria</taxon>
        <taxon>Fusobacteriati</taxon>
        <taxon>Fusobacteriota</taxon>
        <taxon>Fusobacteriia</taxon>
        <taxon>Fusobacteriales</taxon>
        <taxon>Leptotrichiaceae</taxon>
        <taxon>Leptotrichia</taxon>
    </lineage>
</organism>
<dbReference type="EMBL" id="AWVM01000111">
    <property type="protein sequence ID" value="ERK47909.1"/>
    <property type="molecule type" value="Genomic_DNA"/>
</dbReference>
<dbReference type="PANTHER" id="PTHR43197:SF1">
    <property type="entry name" value="UTP--GLUCOSE-1-PHOSPHATE URIDYLYLTRANSFERASE"/>
    <property type="match status" value="1"/>
</dbReference>
<evidence type="ECO:0000256" key="4">
    <source>
        <dbReference type="ARBA" id="ARBA00022695"/>
    </source>
</evidence>
<gene>
    <name evidence="8" type="ORF">HMPREF9015_02168</name>
</gene>
<keyword evidence="4 6" id="KW-0548">Nucleotidyltransferase</keyword>
<accession>U2PVX1</accession>
<dbReference type="Proteomes" id="UP000016626">
    <property type="component" value="Unassembled WGS sequence"/>
</dbReference>
<dbReference type="SUPFAM" id="SSF53448">
    <property type="entry name" value="Nucleotide-diphospho-sugar transferases"/>
    <property type="match status" value="1"/>
</dbReference>
<protein>
    <recommendedName>
        <fullName evidence="2 6">UTP--glucose-1-phosphate uridylyltransferase</fullName>
        <ecNumber evidence="2 6">2.7.7.9</ecNumber>
    </recommendedName>
    <alternativeName>
        <fullName evidence="6">UDP-glucose pyrophosphorylase</fullName>
    </alternativeName>
</protein>
<dbReference type="InterPro" id="IPR005771">
    <property type="entry name" value="GalU_uridylyltTrfase_bac/arc"/>
</dbReference>
<dbReference type="AlphaFoldDB" id="U2PVX1"/>
<evidence type="ECO:0000256" key="6">
    <source>
        <dbReference type="RuleBase" id="RU361259"/>
    </source>
</evidence>
<comment type="similarity">
    <text evidence="1 6">Belongs to the UDPGP type 2 family.</text>
</comment>
<dbReference type="Pfam" id="PF00483">
    <property type="entry name" value="NTP_transferase"/>
    <property type="match status" value="1"/>
</dbReference>
<name>U2PVX1_LEPWF</name>
<dbReference type="CDD" id="cd02541">
    <property type="entry name" value="UGPase_prokaryotic"/>
    <property type="match status" value="1"/>
</dbReference>
<dbReference type="GO" id="GO:0003983">
    <property type="term" value="F:UTP:glucose-1-phosphate uridylyltransferase activity"/>
    <property type="evidence" value="ECO:0007669"/>
    <property type="project" value="UniProtKB-EC"/>
</dbReference>
<evidence type="ECO:0000313" key="9">
    <source>
        <dbReference type="Proteomes" id="UP000016626"/>
    </source>
</evidence>
<proteinExistence type="inferred from homology"/>
<dbReference type="Gene3D" id="3.90.550.10">
    <property type="entry name" value="Spore Coat Polysaccharide Biosynthesis Protein SpsA, Chain A"/>
    <property type="match status" value="1"/>
</dbReference>
<dbReference type="HOGENOM" id="CLU_029499_1_2_0"/>
<sequence length="329" mass="37087">MIRLGNGKIVANIKKYGILKIRKYIIFRRKIMKKIRKAVIPAAGLGTRVLPATKAQPKEMLVVVDKPALQYLVEELVDSGIEEILIVTGRNKSSIENHFDYSFELEKTLEEKGKKDLLKVINDISKLANIYYVRQKKPLGLGHAIGCAEAFVGDEPFVVVLGDDIVYTDKTKGELPAIKQLINKYSELNGGNILGVQKVPEKDVNKYGIIKPLKKIDERTVEVENFVEKPNLDEAPSRLAALGRYVLEPEIFGYLKNTKPGKGGEIQVTDAILSMKNDGGKLYAYDYKGLRYDIGNKFGMFVANIEFGLRHPELKDKAKEYLKKLMERE</sequence>
<comment type="caution">
    <text evidence="8">The sequence shown here is derived from an EMBL/GenBank/DDBJ whole genome shotgun (WGS) entry which is preliminary data.</text>
</comment>
<dbReference type="PANTHER" id="PTHR43197">
    <property type="entry name" value="UTP--GLUCOSE-1-PHOSPHATE URIDYLYLTRANSFERASE"/>
    <property type="match status" value="1"/>
</dbReference>
<evidence type="ECO:0000256" key="1">
    <source>
        <dbReference type="ARBA" id="ARBA00006890"/>
    </source>
</evidence>
<dbReference type="InterPro" id="IPR005835">
    <property type="entry name" value="NTP_transferase_dom"/>
</dbReference>
<evidence type="ECO:0000259" key="7">
    <source>
        <dbReference type="Pfam" id="PF00483"/>
    </source>
</evidence>
<dbReference type="GO" id="GO:0006011">
    <property type="term" value="P:UDP-alpha-D-glucose metabolic process"/>
    <property type="evidence" value="ECO:0007669"/>
    <property type="project" value="InterPro"/>
</dbReference>
<comment type="catalytic activity">
    <reaction evidence="5 6">
        <text>alpha-D-glucose 1-phosphate + UTP + H(+) = UDP-alpha-D-glucose + diphosphate</text>
        <dbReference type="Rhea" id="RHEA:19889"/>
        <dbReference type="ChEBI" id="CHEBI:15378"/>
        <dbReference type="ChEBI" id="CHEBI:33019"/>
        <dbReference type="ChEBI" id="CHEBI:46398"/>
        <dbReference type="ChEBI" id="CHEBI:58601"/>
        <dbReference type="ChEBI" id="CHEBI:58885"/>
        <dbReference type="EC" id="2.7.7.9"/>
    </reaction>
</comment>
<feature type="domain" description="Nucleotidyl transferase" evidence="7">
    <location>
        <begin position="37"/>
        <end position="297"/>
    </location>
</feature>
<dbReference type="EC" id="2.7.7.9" evidence="2 6"/>
<dbReference type="NCBIfam" id="TIGR01099">
    <property type="entry name" value="galU"/>
    <property type="match status" value="1"/>
</dbReference>
<reference evidence="8 9" key="1">
    <citation type="submission" date="2013-06" db="EMBL/GenBank/DDBJ databases">
        <authorList>
            <person name="Weinstock G."/>
            <person name="Sodergren E."/>
            <person name="Lobos E.A."/>
            <person name="Fulton L."/>
            <person name="Fulton R."/>
            <person name="Courtney L."/>
            <person name="Fronick C."/>
            <person name="O'Laughlin M."/>
            <person name="Godfrey J."/>
            <person name="Wilson R.M."/>
            <person name="Miner T."/>
            <person name="Farmer C."/>
            <person name="Delehaunty K."/>
            <person name="Cordes M."/>
            <person name="Minx P."/>
            <person name="Tomlinson C."/>
            <person name="Chen J."/>
            <person name="Wollam A."/>
            <person name="Pepin K.H."/>
            <person name="Bhonagiri V."/>
            <person name="Zhang X."/>
            <person name="Warren W."/>
            <person name="Mitreva M."/>
            <person name="Mardis E.R."/>
            <person name="Wilson R.K."/>
        </authorList>
    </citation>
    <scope>NUCLEOTIDE SEQUENCE [LARGE SCALE GENOMIC DNA]</scope>
    <source>
        <strain evidence="8 9">F0279</strain>
    </source>
</reference>
<dbReference type="PATRIC" id="fig|888055.3.peg.2080"/>
<dbReference type="InterPro" id="IPR029044">
    <property type="entry name" value="Nucleotide-diphossugar_trans"/>
</dbReference>
<evidence type="ECO:0000256" key="3">
    <source>
        <dbReference type="ARBA" id="ARBA00022679"/>
    </source>
</evidence>
<dbReference type="eggNOG" id="COG1210">
    <property type="taxonomic scope" value="Bacteria"/>
</dbReference>
<evidence type="ECO:0000313" key="8">
    <source>
        <dbReference type="EMBL" id="ERK47909.1"/>
    </source>
</evidence>